<evidence type="ECO:0000313" key="1">
    <source>
        <dbReference type="EMBL" id="KIJ38161.1"/>
    </source>
</evidence>
<name>A0A0C9VKU8_SPHS4</name>
<keyword evidence="2" id="KW-1185">Reference proteome</keyword>
<protein>
    <submittedName>
        <fullName evidence="1">Uncharacterized protein</fullName>
    </submittedName>
</protein>
<sequence>MAWLPSGLLELNPFRSPVLRETSLWQATFLNMHLTLASLFLVLHPGLSINYDTSASSI</sequence>
<proteinExistence type="predicted"/>
<dbReference type="AlphaFoldDB" id="A0A0C9VKU8"/>
<gene>
    <name evidence="1" type="ORF">M422DRAFT_33482</name>
</gene>
<accession>A0A0C9VKU8</accession>
<organism evidence="1 2">
    <name type="scientific">Sphaerobolus stellatus (strain SS14)</name>
    <dbReference type="NCBI Taxonomy" id="990650"/>
    <lineage>
        <taxon>Eukaryota</taxon>
        <taxon>Fungi</taxon>
        <taxon>Dikarya</taxon>
        <taxon>Basidiomycota</taxon>
        <taxon>Agaricomycotina</taxon>
        <taxon>Agaricomycetes</taxon>
        <taxon>Phallomycetidae</taxon>
        <taxon>Geastrales</taxon>
        <taxon>Sphaerobolaceae</taxon>
        <taxon>Sphaerobolus</taxon>
    </lineage>
</organism>
<evidence type="ECO:0000313" key="2">
    <source>
        <dbReference type="Proteomes" id="UP000054279"/>
    </source>
</evidence>
<reference evidence="1 2" key="1">
    <citation type="submission" date="2014-06" db="EMBL/GenBank/DDBJ databases">
        <title>Evolutionary Origins and Diversification of the Mycorrhizal Mutualists.</title>
        <authorList>
            <consortium name="DOE Joint Genome Institute"/>
            <consortium name="Mycorrhizal Genomics Consortium"/>
            <person name="Kohler A."/>
            <person name="Kuo A."/>
            <person name="Nagy L.G."/>
            <person name="Floudas D."/>
            <person name="Copeland A."/>
            <person name="Barry K.W."/>
            <person name="Cichocki N."/>
            <person name="Veneault-Fourrey C."/>
            <person name="LaButti K."/>
            <person name="Lindquist E.A."/>
            <person name="Lipzen A."/>
            <person name="Lundell T."/>
            <person name="Morin E."/>
            <person name="Murat C."/>
            <person name="Riley R."/>
            <person name="Ohm R."/>
            <person name="Sun H."/>
            <person name="Tunlid A."/>
            <person name="Henrissat B."/>
            <person name="Grigoriev I.V."/>
            <person name="Hibbett D.S."/>
            <person name="Martin F."/>
        </authorList>
    </citation>
    <scope>NUCLEOTIDE SEQUENCE [LARGE SCALE GENOMIC DNA]</scope>
    <source>
        <strain evidence="1 2">SS14</strain>
    </source>
</reference>
<dbReference type="HOGENOM" id="CLU_2980613_0_0_1"/>
<dbReference type="Proteomes" id="UP000054279">
    <property type="component" value="Unassembled WGS sequence"/>
</dbReference>
<dbReference type="EMBL" id="KN837163">
    <property type="protein sequence ID" value="KIJ38161.1"/>
    <property type="molecule type" value="Genomic_DNA"/>
</dbReference>